<proteinExistence type="predicted"/>
<keyword evidence="3" id="KW-1185">Reference proteome</keyword>
<evidence type="ECO:0000313" key="2">
    <source>
        <dbReference type="EMBL" id="GFO49240.1"/>
    </source>
</evidence>
<dbReference type="Proteomes" id="UP000735302">
    <property type="component" value="Unassembled WGS sequence"/>
</dbReference>
<dbReference type="AlphaFoldDB" id="A0AAV4DYH2"/>
<sequence length="151" mass="17679">MRSLQKNKYCCKVHLVGFGGLLDRDKCKEEKAALNTPTPKKAEKRPARKQTEEEEREAAEAREKARLRQQKRCLCMSSQKKRRELEKRSYHKITSADELVKKTVCEVVKRACIERECANCGVQELIGVINEKIGDMEGEHKEWKRWQKTEM</sequence>
<reference evidence="2 3" key="1">
    <citation type="journal article" date="2021" name="Elife">
        <title>Chloroplast acquisition without the gene transfer in kleptoplastic sea slugs, Plakobranchus ocellatus.</title>
        <authorList>
            <person name="Maeda T."/>
            <person name="Takahashi S."/>
            <person name="Yoshida T."/>
            <person name="Shimamura S."/>
            <person name="Takaki Y."/>
            <person name="Nagai Y."/>
            <person name="Toyoda A."/>
            <person name="Suzuki Y."/>
            <person name="Arimoto A."/>
            <person name="Ishii H."/>
            <person name="Satoh N."/>
            <person name="Nishiyama T."/>
            <person name="Hasebe M."/>
            <person name="Maruyama T."/>
            <person name="Minagawa J."/>
            <person name="Obokata J."/>
            <person name="Shigenobu S."/>
        </authorList>
    </citation>
    <scope>NUCLEOTIDE SEQUENCE [LARGE SCALE GENOMIC DNA]</scope>
</reference>
<organism evidence="2 3">
    <name type="scientific">Plakobranchus ocellatus</name>
    <dbReference type="NCBI Taxonomy" id="259542"/>
    <lineage>
        <taxon>Eukaryota</taxon>
        <taxon>Metazoa</taxon>
        <taxon>Spiralia</taxon>
        <taxon>Lophotrochozoa</taxon>
        <taxon>Mollusca</taxon>
        <taxon>Gastropoda</taxon>
        <taxon>Heterobranchia</taxon>
        <taxon>Euthyneura</taxon>
        <taxon>Panpulmonata</taxon>
        <taxon>Sacoglossa</taxon>
        <taxon>Placobranchoidea</taxon>
        <taxon>Plakobranchidae</taxon>
        <taxon>Plakobranchus</taxon>
    </lineage>
</organism>
<comment type="caution">
    <text evidence="2">The sequence shown here is derived from an EMBL/GenBank/DDBJ whole genome shotgun (WGS) entry which is preliminary data.</text>
</comment>
<gene>
    <name evidence="2" type="ORF">PoB_007574500</name>
</gene>
<feature type="region of interest" description="Disordered" evidence="1">
    <location>
        <begin position="32"/>
        <end position="66"/>
    </location>
</feature>
<feature type="compositionally biased region" description="Basic and acidic residues" evidence="1">
    <location>
        <begin position="40"/>
        <end position="51"/>
    </location>
</feature>
<dbReference type="EMBL" id="BLXT01008461">
    <property type="protein sequence ID" value="GFO49240.1"/>
    <property type="molecule type" value="Genomic_DNA"/>
</dbReference>
<protein>
    <submittedName>
        <fullName evidence="2">Uncharacterized protein</fullName>
    </submittedName>
</protein>
<evidence type="ECO:0000256" key="1">
    <source>
        <dbReference type="SAM" id="MobiDB-lite"/>
    </source>
</evidence>
<accession>A0AAV4DYH2</accession>
<evidence type="ECO:0000313" key="3">
    <source>
        <dbReference type="Proteomes" id="UP000735302"/>
    </source>
</evidence>
<name>A0AAV4DYH2_9GAST</name>